<evidence type="ECO:0000313" key="4">
    <source>
        <dbReference type="Proteomes" id="UP001225598"/>
    </source>
</evidence>
<dbReference type="PROSITE" id="PS50206">
    <property type="entry name" value="RHODANESE_3"/>
    <property type="match status" value="1"/>
</dbReference>
<dbReference type="Gene3D" id="3.40.250.10">
    <property type="entry name" value="Rhodanese-like domain"/>
    <property type="match status" value="1"/>
</dbReference>
<organism evidence="3 4">
    <name type="scientific">Corynebacterium breve</name>
    <dbReference type="NCBI Taxonomy" id="3049799"/>
    <lineage>
        <taxon>Bacteria</taxon>
        <taxon>Bacillati</taxon>
        <taxon>Actinomycetota</taxon>
        <taxon>Actinomycetes</taxon>
        <taxon>Mycobacteriales</taxon>
        <taxon>Corynebacteriaceae</taxon>
        <taxon>Corynebacterium</taxon>
    </lineage>
</organism>
<keyword evidence="1" id="KW-0732">Signal</keyword>
<accession>A0ABY8VHW3</accession>
<gene>
    <name evidence="3" type="ORF">QP027_02735</name>
</gene>
<dbReference type="PROSITE" id="PS51257">
    <property type="entry name" value="PROKAR_LIPOPROTEIN"/>
    <property type="match status" value="1"/>
</dbReference>
<dbReference type="InterPro" id="IPR001763">
    <property type="entry name" value="Rhodanese-like_dom"/>
</dbReference>
<evidence type="ECO:0000256" key="1">
    <source>
        <dbReference type="SAM" id="SignalP"/>
    </source>
</evidence>
<keyword evidence="4" id="KW-1185">Reference proteome</keyword>
<dbReference type="CDD" id="cd00158">
    <property type="entry name" value="RHOD"/>
    <property type="match status" value="1"/>
</dbReference>
<dbReference type="SUPFAM" id="SSF52821">
    <property type="entry name" value="Rhodanese/Cell cycle control phosphatase"/>
    <property type="match status" value="1"/>
</dbReference>
<dbReference type="EMBL" id="CP126969">
    <property type="protein sequence ID" value="WIM68335.1"/>
    <property type="molecule type" value="Genomic_DNA"/>
</dbReference>
<dbReference type="PANTHER" id="PTHR43031:SF1">
    <property type="entry name" value="PYRIDINE NUCLEOTIDE-DISULPHIDE OXIDOREDUCTASE"/>
    <property type="match status" value="1"/>
</dbReference>
<feature type="domain" description="Rhodanese" evidence="2">
    <location>
        <begin position="31"/>
        <end position="121"/>
    </location>
</feature>
<sequence length="122" mass="12908">MFRSLSVALAAGLTVVGLAACSSEPTALVTIDDDTIIIDARSPAEADSVGYLENSRLLDFNSGEVEAEISQLDPDAEYMVYCRSGNRSAQTVALLEENGFDNVTDLGSMEEASQATGLSIIR</sequence>
<evidence type="ECO:0000259" key="2">
    <source>
        <dbReference type="PROSITE" id="PS50206"/>
    </source>
</evidence>
<dbReference type="Proteomes" id="UP001225598">
    <property type="component" value="Chromosome"/>
</dbReference>
<dbReference type="InterPro" id="IPR050229">
    <property type="entry name" value="GlpE_sulfurtransferase"/>
</dbReference>
<dbReference type="RefSeq" id="WP_284825805.1">
    <property type="nucleotide sequence ID" value="NZ_CP126969.1"/>
</dbReference>
<dbReference type="InterPro" id="IPR036873">
    <property type="entry name" value="Rhodanese-like_dom_sf"/>
</dbReference>
<reference evidence="3 4" key="1">
    <citation type="submission" date="2023-05" db="EMBL/GenBank/DDBJ databases">
        <title>Corynebacterium suedekumii sp. nov. and Corynebacterium breve sp. nov. isolated from raw cow's milk.</title>
        <authorList>
            <person name="Baer M.K."/>
            <person name="Mehl L."/>
            <person name="Hellmuth R."/>
            <person name="Marke G."/>
            <person name="Lipski A."/>
        </authorList>
    </citation>
    <scope>NUCLEOTIDE SEQUENCE [LARGE SCALE GENOMIC DNA]</scope>
    <source>
        <strain evidence="3 4">R4</strain>
    </source>
</reference>
<dbReference type="PANTHER" id="PTHR43031">
    <property type="entry name" value="FAD-DEPENDENT OXIDOREDUCTASE"/>
    <property type="match status" value="1"/>
</dbReference>
<protein>
    <submittedName>
        <fullName evidence="3">Rhodanese-like domain-containing protein</fullName>
    </submittedName>
</protein>
<name>A0ABY8VHW3_9CORY</name>
<feature type="signal peptide" evidence="1">
    <location>
        <begin position="1"/>
        <end position="19"/>
    </location>
</feature>
<feature type="chain" id="PRO_5046723197" evidence="1">
    <location>
        <begin position="20"/>
        <end position="122"/>
    </location>
</feature>
<dbReference type="Pfam" id="PF00581">
    <property type="entry name" value="Rhodanese"/>
    <property type="match status" value="1"/>
</dbReference>
<proteinExistence type="predicted"/>
<dbReference type="SMART" id="SM00450">
    <property type="entry name" value="RHOD"/>
    <property type="match status" value="1"/>
</dbReference>
<evidence type="ECO:0000313" key="3">
    <source>
        <dbReference type="EMBL" id="WIM68335.1"/>
    </source>
</evidence>